<dbReference type="PANTHER" id="PTHR33444">
    <property type="entry name" value="SI:DKEY-19B23.12-RELATED"/>
    <property type="match status" value="1"/>
</dbReference>
<evidence type="ECO:0000313" key="4">
    <source>
        <dbReference type="Proteomes" id="UP001497623"/>
    </source>
</evidence>
<comment type="caution">
    <text evidence="3">The sequence shown here is derived from an EMBL/GenBank/DDBJ whole genome shotgun (WGS) entry which is preliminary data.</text>
</comment>
<feature type="transmembrane region" description="Helical" evidence="2">
    <location>
        <begin position="217"/>
        <end position="243"/>
    </location>
</feature>
<feature type="transmembrane region" description="Helical" evidence="2">
    <location>
        <begin position="127"/>
        <end position="148"/>
    </location>
</feature>
<dbReference type="Proteomes" id="UP001497623">
    <property type="component" value="Unassembled WGS sequence"/>
</dbReference>
<reference evidence="3 4" key="1">
    <citation type="submission" date="2024-05" db="EMBL/GenBank/DDBJ databases">
        <authorList>
            <person name="Wallberg A."/>
        </authorList>
    </citation>
    <scope>NUCLEOTIDE SEQUENCE [LARGE SCALE GENOMIC DNA]</scope>
</reference>
<keyword evidence="2" id="KW-0812">Transmembrane</keyword>
<keyword evidence="2" id="KW-0472">Membrane</keyword>
<feature type="transmembrane region" description="Helical" evidence="2">
    <location>
        <begin position="177"/>
        <end position="197"/>
    </location>
</feature>
<feature type="non-terminal residue" evidence="3">
    <location>
        <position position="1"/>
    </location>
</feature>
<feature type="transmembrane region" description="Helical" evidence="2">
    <location>
        <begin position="88"/>
        <end position="115"/>
    </location>
</feature>
<proteinExistence type="predicted"/>
<feature type="region of interest" description="Disordered" evidence="1">
    <location>
        <begin position="52"/>
        <end position="82"/>
    </location>
</feature>
<evidence type="ECO:0000313" key="3">
    <source>
        <dbReference type="EMBL" id="CAL4112796.1"/>
    </source>
</evidence>
<gene>
    <name evidence="3" type="ORF">MNOR_LOCUS19977</name>
</gene>
<accession>A0AAV2R379</accession>
<keyword evidence="4" id="KW-1185">Reference proteome</keyword>
<name>A0AAV2R379_MEGNR</name>
<evidence type="ECO:0000256" key="1">
    <source>
        <dbReference type="SAM" id="MobiDB-lite"/>
    </source>
</evidence>
<dbReference type="PANTHER" id="PTHR33444:SF2">
    <property type="entry name" value="MARVEL DOMAIN-CONTAINING PROTEIN"/>
    <property type="match status" value="1"/>
</dbReference>
<dbReference type="AlphaFoldDB" id="A0AAV2R379"/>
<evidence type="ECO:0000256" key="2">
    <source>
        <dbReference type="SAM" id="Phobius"/>
    </source>
</evidence>
<sequence length="254" mass="28282">GRARTKMEPLPPIHPRQHTLLPGASYSYEYFLSSSKSGEVDSTDTMVSVIQPGASEVASSPPPQMSSPPVHAQNGKWNKEDPEGPSKVASYVMGTCGCVGLVLIALVLPIAMIVVGSERFNQCAYKIIPIYLIIGGIIILVQIFATFISHIHRHQDGPSADEERGGRWHRKTHYVRIINLISFAWMFFVAIGVFYYYQPGYDPIDGSTYCEYGLYMFAFWLPTLLYIIIGVILISGCCIFGCTMAKKRFNKNKT</sequence>
<keyword evidence="2" id="KW-1133">Transmembrane helix</keyword>
<dbReference type="EMBL" id="CAXKWB010015141">
    <property type="protein sequence ID" value="CAL4112796.1"/>
    <property type="molecule type" value="Genomic_DNA"/>
</dbReference>
<dbReference type="InterPro" id="IPR040350">
    <property type="entry name" value="TMEM272"/>
</dbReference>
<protein>
    <submittedName>
        <fullName evidence="3">Uncharacterized protein</fullName>
    </submittedName>
</protein>
<organism evidence="3 4">
    <name type="scientific">Meganyctiphanes norvegica</name>
    <name type="common">Northern krill</name>
    <name type="synonym">Thysanopoda norvegica</name>
    <dbReference type="NCBI Taxonomy" id="48144"/>
    <lineage>
        <taxon>Eukaryota</taxon>
        <taxon>Metazoa</taxon>
        <taxon>Ecdysozoa</taxon>
        <taxon>Arthropoda</taxon>
        <taxon>Crustacea</taxon>
        <taxon>Multicrustacea</taxon>
        <taxon>Malacostraca</taxon>
        <taxon>Eumalacostraca</taxon>
        <taxon>Eucarida</taxon>
        <taxon>Euphausiacea</taxon>
        <taxon>Euphausiidae</taxon>
        <taxon>Meganyctiphanes</taxon>
    </lineage>
</organism>